<keyword evidence="3 6" id="KW-0732">Signal</keyword>
<dbReference type="EMBL" id="PVBQ01000010">
    <property type="protein sequence ID" value="PRD46867.1"/>
    <property type="molecule type" value="Genomic_DNA"/>
</dbReference>
<comment type="similarity">
    <text evidence="2">Belongs to the SusD family.</text>
</comment>
<dbReference type="InterPro" id="IPR012944">
    <property type="entry name" value="SusD_RagB_dom"/>
</dbReference>
<evidence type="ECO:0000256" key="4">
    <source>
        <dbReference type="ARBA" id="ARBA00023136"/>
    </source>
</evidence>
<organism evidence="9 10">
    <name type="scientific">Sphingobacterium haloxyli</name>
    <dbReference type="NCBI Taxonomy" id="2100533"/>
    <lineage>
        <taxon>Bacteria</taxon>
        <taxon>Pseudomonadati</taxon>
        <taxon>Bacteroidota</taxon>
        <taxon>Sphingobacteriia</taxon>
        <taxon>Sphingobacteriales</taxon>
        <taxon>Sphingobacteriaceae</taxon>
        <taxon>Sphingobacterium</taxon>
    </lineage>
</organism>
<evidence type="ECO:0000256" key="1">
    <source>
        <dbReference type="ARBA" id="ARBA00004442"/>
    </source>
</evidence>
<dbReference type="SUPFAM" id="SSF48452">
    <property type="entry name" value="TPR-like"/>
    <property type="match status" value="1"/>
</dbReference>
<keyword evidence="4" id="KW-0472">Membrane</keyword>
<evidence type="ECO:0000259" key="7">
    <source>
        <dbReference type="Pfam" id="PF07980"/>
    </source>
</evidence>
<dbReference type="Gene3D" id="1.25.40.390">
    <property type="match status" value="1"/>
</dbReference>
<feature type="signal peptide" evidence="6">
    <location>
        <begin position="1"/>
        <end position="27"/>
    </location>
</feature>
<name>A0A2S9J255_9SPHI</name>
<feature type="domain" description="SusD-like N-terminal" evidence="8">
    <location>
        <begin position="28"/>
        <end position="222"/>
    </location>
</feature>
<evidence type="ECO:0000256" key="5">
    <source>
        <dbReference type="ARBA" id="ARBA00023237"/>
    </source>
</evidence>
<comment type="caution">
    <text evidence="9">The sequence shown here is derived from an EMBL/GenBank/DDBJ whole genome shotgun (WGS) entry which is preliminary data.</text>
</comment>
<evidence type="ECO:0000313" key="10">
    <source>
        <dbReference type="Proteomes" id="UP000239711"/>
    </source>
</evidence>
<keyword evidence="10" id="KW-1185">Reference proteome</keyword>
<feature type="chain" id="PRO_5015416970" evidence="6">
    <location>
        <begin position="28"/>
        <end position="559"/>
    </location>
</feature>
<comment type="subcellular location">
    <subcellularLocation>
        <location evidence="1">Cell outer membrane</location>
    </subcellularLocation>
</comment>
<dbReference type="GO" id="GO:0009279">
    <property type="term" value="C:cell outer membrane"/>
    <property type="evidence" value="ECO:0007669"/>
    <property type="project" value="UniProtKB-SubCell"/>
</dbReference>
<accession>A0A2S9J255</accession>
<gene>
    <name evidence="9" type="ORF">C5745_13455</name>
</gene>
<protein>
    <submittedName>
        <fullName evidence="9">RagB/SusD family nutrient uptake outer membrane protein</fullName>
    </submittedName>
</protein>
<dbReference type="Proteomes" id="UP000239711">
    <property type="component" value="Unassembled WGS sequence"/>
</dbReference>
<evidence type="ECO:0000313" key="9">
    <source>
        <dbReference type="EMBL" id="PRD46867.1"/>
    </source>
</evidence>
<proteinExistence type="inferred from homology"/>
<dbReference type="InterPro" id="IPR033985">
    <property type="entry name" value="SusD-like_N"/>
</dbReference>
<dbReference type="Pfam" id="PF07980">
    <property type="entry name" value="SusD_RagB"/>
    <property type="match status" value="1"/>
</dbReference>
<dbReference type="AlphaFoldDB" id="A0A2S9J255"/>
<dbReference type="Pfam" id="PF14322">
    <property type="entry name" value="SusD-like_3"/>
    <property type="match status" value="1"/>
</dbReference>
<dbReference type="PROSITE" id="PS51257">
    <property type="entry name" value="PROKAR_LIPOPROTEIN"/>
    <property type="match status" value="1"/>
</dbReference>
<dbReference type="InterPro" id="IPR011990">
    <property type="entry name" value="TPR-like_helical_dom_sf"/>
</dbReference>
<dbReference type="RefSeq" id="WP_105717531.1">
    <property type="nucleotide sequence ID" value="NZ_PVBQ01000010.1"/>
</dbReference>
<feature type="domain" description="RagB/SusD" evidence="7">
    <location>
        <begin position="298"/>
        <end position="558"/>
    </location>
</feature>
<evidence type="ECO:0000256" key="3">
    <source>
        <dbReference type="ARBA" id="ARBA00022729"/>
    </source>
</evidence>
<evidence type="ECO:0000256" key="6">
    <source>
        <dbReference type="SAM" id="SignalP"/>
    </source>
</evidence>
<sequence>MILRKKYIHNFKLAVLLLGLGTMSSCSDFLDRYPQDEIVDETFWKTQEQLEMAATAIYSRVKAKNFVDMENMGENTMWPQTNQYKDIGSGVFPVTQPTVNDEWRNMFRDVRECNAFLENYEGAEETDPGATERLAAEVRVIRVLNYSFMTSFFGDVPIITSTLDPDDPEVYGERDPQEQVVDFLLNELDLAAEHLSEEIPTGDNLGRVNKATALALKARIALTYGRFEVAEQAAKAVMDMGIYSLYSTGDPETSYYDLFTRNGKLAEGRNKETIFARMHKMDIIMHNLSREIQVPDQFARFVPTRSLVESYLCSDGLPIDKSPLYKDDTYADVFKNRDPRMTQTILVPGDSWGGRYDGRPVADNPDPTIFMVPKFSQDGRGSVTTTGYYYKKYVEPSAVPNYNRDDNDIHHIRYAEALLTYAEARFEQGKLTQADLDISINLLRDRVGMSRMDLAFLAQHGMDVREEIRRERRVELALEGHRYFDVRRWKEGERLGRDIEGVKASWFPALSSDAYRKNAEGYLVVQWNRRFESPKNYLWPVPQVQRERNPALGQNPGWE</sequence>
<dbReference type="OrthoDB" id="5694214at2"/>
<evidence type="ECO:0000256" key="2">
    <source>
        <dbReference type="ARBA" id="ARBA00006275"/>
    </source>
</evidence>
<evidence type="ECO:0000259" key="8">
    <source>
        <dbReference type="Pfam" id="PF14322"/>
    </source>
</evidence>
<reference evidence="9 10" key="1">
    <citation type="submission" date="2018-02" db="EMBL/GenBank/DDBJ databases">
        <title>The draft genome of Sphingobacterium sp. 5JN-11.</title>
        <authorList>
            <person name="Liu L."/>
            <person name="Li L."/>
            <person name="Liang L."/>
            <person name="Zhang X."/>
            <person name="Wang T."/>
        </authorList>
    </citation>
    <scope>NUCLEOTIDE SEQUENCE [LARGE SCALE GENOMIC DNA]</scope>
    <source>
        <strain evidence="9 10">5JN-11</strain>
    </source>
</reference>
<keyword evidence="5" id="KW-0998">Cell outer membrane</keyword>